<reference evidence="2 3" key="1">
    <citation type="submission" date="2015-04" db="EMBL/GenBank/DDBJ databases">
        <title>Lasius niger genome sequencing.</title>
        <authorList>
            <person name="Konorov E.A."/>
            <person name="Nikitin M.A."/>
            <person name="Kirill M.V."/>
            <person name="Chang P."/>
        </authorList>
    </citation>
    <scope>NUCLEOTIDE SEQUENCE [LARGE SCALE GENOMIC DNA]</scope>
    <source>
        <tissue evidence="2">Whole</tissue>
    </source>
</reference>
<keyword evidence="3" id="KW-1185">Reference proteome</keyword>
<proteinExistence type="predicted"/>
<evidence type="ECO:0000313" key="2">
    <source>
        <dbReference type="EMBL" id="KMQ90385.1"/>
    </source>
</evidence>
<sequence length="124" mass="13958">MEKDFFLRRGFGIINKCEKGVGKGEGGTEGEENEGEEEGERCGKGEEEDGVPREGKSVKLYRGFVELPRSRLLASKSNIFMRSKFSYLFCKMYSGQQKLVALWRPLQLMQKGGPSFLGHKAESL</sequence>
<organism evidence="2 3">
    <name type="scientific">Lasius niger</name>
    <name type="common">Black garden ant</name>
    <dbReference type="NCBI Taxonomy" id="67767"/>
    <lineage>
        <taxon>Eukaryota</taxon>
        <taxon>Metazoa</taxon>
        <taxon>Ecdysozoa</taxon>
        <taxon>Arthropoda</taxon>
        <taxon>Hexapoda</taxon>
        <taxon>Insecta</taxon>
        <taxon>Pterygota</taxon>
        <taxon>Neoptera</taxon>
        <taxon>Endopterygota</taxon>
        <taxon>Hymenoptera</taxon>
        <taxon>Apocrita</taxon>
        <taxon>Aculeata</taxon>
        <taxon>Formicoidea</taxon>
        <taxon>Formicidae</taxon>
        <taxon>Formicinae</taxon>
        <taxon>Lasius</taxon>
        <taxon>Lasius</taxon>
    </lineage>
</organism>
<protein>
    <submittedName>
        <fullName evidence="2">Uncharacterized protein</fullName>
    </submittedName>
</protein>
<dbReference type="Proteomes" id="UP000036403">
    <property type="component" value="Unassembled WGS sequence"/>
</dbReference>
<name>A0A0J7NCT3_LASNI</name>
<dbReference type="AlphaFoldDB" id="A0A0J7NCT3"/>
<evidence type="ECO:0000256" key="1">
    <source>
        <dbReference type="SAM" id="MobiDB-lite"/>
    </source>
</evidence>
<dbReference type="PaxDb" id="67767-A0A0J7NCT3"/>
<comment type="caution">
    <text evidence="2">The sequence shown here is derived from an EMBL/GenBank/DDBJ whole genome shotgun (WGS) entry which is preliminary data.</text>
</comment>
<feature type="region of interest" description="Disordered" evidence="1">
    <location>
        <begin position="19"/>
        <end position="54"/>
    </location>
</feature>
<feature type="compositionally biased region" description="Acidic residues" evidence="1">
    <location>
        <begin position="28"/>
        <end position="39"/>
    </location>
</feature>
<gene>
    <name evidence="2" type="ORF">RF55_9868</name>
</gene>
<evidence type="ECO:0000313" key="3">
    <source>
        <dbReference type="Proteomes" id="UP000036403"/>
    </source>
</evidence>
<dbReference type="EMBL" id="LBMM01006703">
    <property type="protein sequence ID" value="KMQ90385.1"/>
    <property type="molecule type" value="Genomic_DNA"/>
</dbReference>
<feature type="compositionally biased region" description="Basic and acidic residues" evidence="1">
    <location>
        <begin position="40"/>
        <end position="54"/>
    </location>
</feature>
<accession>A0A0J7NCT3</accession>